<dbReference type="CDD" id="cd10917">
    <property type="entry name" value="CE4_NodB_like_6s_7s"/>
    <property type="match status" value="1"/>
</dbReference>
<accession>A0A951PEI3</accession>
<proteinExistence type="predicted"/>
<evidence type="ECO:0000313" key="3">
    <source>
        <dbReference type="EMBL" id="MBW4467725.1"/>
    </source>
</evidence>
<feature type="region of interest" description="Disordered" evidence="1">
    <location>
        <begin position="227"/>
        <end position="246"/>
    </location>
</feature>
<dbReference type="Gene3D" id="3.20.20.370">
    <property type="entry name" value="Glycoside hydrolase/deacetylase"/>
    <property type="match status" value="1"/>
</dbReference>
<name>A0A951PEI3_9CYAN</name>
<dbReference type="GO" id="GO:0016810">
    <property type="term" value="F:hydrolase activity, acting on carbon-nitrogen (but not peptide) bonds"/>
    <property type="evidence" value="ECO:0007669"/>
    <property type="project" value="InterPro"/>
</dbReference>
<sequence length="246" mass="27543">MQFAPLYPLIHRLLKPAFPACLWTGAPGSQRIALTFDDGPHPLHTRPLLEVLDRHQVKASFFWLGVCVERCPEIARTIWQSGHWIGLHGYEHRSFTQLSAPELRRSLERTQSAIAQACEIAPQVAAQQIRDVRPPNGIFTPQILDLLQGWGYRPVMWSVVPEDWVRPGISITAQRVLNQTEDGSVIVLHDGYHGGEDVAAVAAKIIPALLEQGYQFGSIEDLWGKRGQPIQPTQPIQPMQPPVEPL</sequence>
<dbReference type="InterPro" id="IPR011330">
    <property type="entry name" value="Glyco_hydro/deAcase_b/a-brl"/>
</dbReference>
<evidence type="ECO:0000259" key="2">
    <source>
        <dbReference type="PROSITE" id="PS51677"/>
    </source>
</evidence>
<evidence type="ECO:0000313" key="4">
    <source>
        <dbReference type="Proteomes" id="UP000707356"/>
    </source>
</evidence>
<reference evidence="3" key="2">
    <citation type="journal article" date="2022" name="Microbiol. Resour. Announc.">
        <title>Metagenome Sequencing to Explore Phylogenomics of Terrestrial Cyanobacteria.</title>
        <authorList>
            <person name="Ward R.D."/>
            <person name="Stajich J.E."/>
            <person name="Johansen J.R."/>
            <person name="Huntemann M."/>
            <person name="Clum A."/>
            <person name="Foster B."/>
            <person name="Foster B."/>
            <person name="Roux S."/>
            <person name="Palaniappan K."/>
            <person name="Varghese N."/>
            <person name="Mukherjee S."/>
            <person name="Reddy T.B.K."/>
            <person name="Daum C."/>
            <person name="Copeland A."/>
            <person name="Chen I.A."/>
            <person name="Ivanova N.N."/>
            <person name="Kyrpides N.C."/>
            <person name="Shapiro N."/>
            <person name="Eloe-Fadrosh E.A."/>
            <person name="Pietrasiak N."/>
        </authorList>
    </citation>
    <scope>NUCLEOTIDE SEQUENCE</scope>
    <source>
        <strain evidence="3">GSE-TBD4-15B</strain>
    </source>
</reference>
<dbReference type="GO" id="GO:0005975">
    <property type="term" value="P:carbohydrate metabolic process"/>
    <property type="evidence" value="ECO:0007669"/>
    <property type="project" value="InterPro"/>
</dbReference>
<reference evidence="3" key="1">
    <citation type="submission" date="2021-05" db="EMBL/GenBank/DDBJ databases">
        <authorList>
            <person name="Pietrasiak N."/>
            <person name="Ward R."/>
            <person name="Stajich J.E."/>
            <person name="Kurbessoian T."/>
        </authorList>
    </citation>
    <scope>NUCLEOTIDE SEQUENCE</scope>
    <source>
        <strain evidence="3">GSE-TBD4-15B</strain>
    </source>
</reference>
<gene>
    <name evidence="3" type="ORF">KME07_20045</name>
</gene>
<dbReference type="PANTHER" id="PTHR10587">
    <property type="entry name" value="GLYCOSYL TRANSFERASE-RELATED"/>
    <property type="match status" value="1"/>
</dbReference>
<evidence type="ECO:0000256" key="1">
    <source>
        <dbReference type="SAM" id="MobiDB-lite"/>
    </source>
</evidence>
<feature type="compositionally biased region" description="Low complexity" evidence="1">
    <location>
        <begin position="228"/>
        <end position="237"/>
    </location>
</feature>
<dbReference type="SUPFAM" id="SSF88713">
    <property type="entry name" value="Glycoside hydrolase/deacetylase"/>
    <property type="match status" value="1"/>
</dbReference>
<dbReference type="Pfam" id="PF01522">
    <property type="entry name" value="Polysacc_deac_1"/>
    <property type="match status" value="1"/>
</dbReference>
<comment type="caution">
    <text evidence="3">The sequence shown here is derived from an EMBL/GenBank/DDBJ whole genome shotgun (WGS) entry which is preliminary data.</text>
</comment>
<dbReference type="PROSITE" id="PS51677">
    <property type="entry name" value="NODB"/>
    <property type="match status" value="1"/>
</dbReference>
<dbReference type="AlphaFoldDB" id="A0A951PEI3"/>
<organism evidence="3 4">
    <name type="scientific">Pegethrix bostrychoides GSE-TBD4-15B</name>
    <dbReference type="NCBI Taxonomy" id="2839662"/>
    <lineage>
        <taxon>Bacteria</taxon>
        <taxon>Bacillati</taxon>
        <taxon>Cyanobacteriota</taxon>
        <taxon>Cyanophyceae</taxon>
        <taxon>Oculatellales</taxon>
        <taxon>Oculatellaceae</taxon>
        <taxon>Pegethrix</taxon>
    </lineage>
</organism>
<dbReference type="PANTHER" id="PTHR10587:SF137">
    <property type="entry name" value="4-DEOXY-4-FORMAMIDO-L-ARABINOSE-PHOSPHOUNDECAPRENOL DEFORMYLASE ARND-RELATED"/>
    <property type="match status" value="1"/>
</dbReference>
<dbReference type="EMBL" id="JAHHHV010000079">
    <property type="protein sequence ID" value="MBW4467725.1"/>
    <property type="molecule type" value="Genomic_DNA"/>
</dbReference>
<dbReference type="InterPro" id="IPR050248">
    <property type="entry name" value="Polysacc_deacetylase_ArnD"/>
</dbReference>
<dbReference type="InterPro" id="IPR002509">
    <property type="entry name" value="NODB_dom"/>
</dbReference>
<feature type="domain" description="NodB homology" evidence="2">
    <location>
        <begin position="30"/>
        <end position="217"/>
    </location>
</feature>
<protein>
    <submittedName>
        <fullName evidence="3">Polysaccharide deacetylase family protein</fullName>
    </submittedName>
</protein>
<dbReference type="Proteomes" id="UP000707356">
    <property type="component" value="Unassembled WGS sequence"/>
</dbReference>